<reference evidence="1" key="1">
    <citation type="submission" date="2023-01" db="EMBL/GenBank/DDBJ databases">
        <title>Genome assembly of the deep-sea coral Lophelia pertusa.</title>
        <authorList>
            <person name="Herrera S."/>
            <person name="Cordes E."/>
        </authorList>
    </citation>
    <scope>NUCLEOTIDE SEQUENCE</scope>
    <source>
        <strain evidence="1">USNM1676648</strain>
        <tissue evidence="1">Polyp</tissue>
    </source>
</reference>
<sequence length="106" mass="11716">MFMGGRMAELMRNKEGLTITDQLDLGSVMVGESKSMIVWISNKGEKGHIFQSCTSVRDDPQFSVQLANTPSTQSDVKENHQRNRSVAVEDLLLQGSFVSTRHGNSS</sequence>
<gene>
    <name evidence="1" type="ORF">OS493_038260</name>
</gene>
<evidence type="ECO:0000313" key="1">
    <source>
        <dbReference type="EMBL" id="KAJ7381927.1"/>
    </source>
</evidence>
<dbReference type="EMBL" id="MU825963">
    <property type="protein sequence ID" value="KAJ7381927.1"/>
    <property type="molecule type" value="Genomic_DNA"/>
</dbReference>
<proteinExistence type="predicted"/>
<dbReference type="Proteomes" id="UP001163046">
    <property type="component" value="Unassembled WGS sequence"/>
</dbReference>
<dbReference type="AlphaFoldDB" id="A0A9X0CZS9"/>
<comment type="caution">
    <text evidence="1">The sequence shown here is derived from an EMBL/GenBank/DDBJ whole genome shotgun (WGS) entry which is preliminary data.</text>
</comment>
<evidence type="ECO:0000313" key="2">
    <source>
        <dbReference type="Proteomes" id="UP001163046"/>
    </source>
</evidence>
<organism evidence="1 2">
    <name type="scientific">Desmophyllum pertusum</name>
    <dbReference type="NCBI Taxonomy" id="174260"/>
    <lineage>
        <taxon>Eukaryota</taxon>
        <taxon>Metazoa</taxon>
        <taxon>Cnidaria</taxon>
        <taxon>Anthozoa</taxon>
        <taxon>Hexacorallia</taxon>
        <taxon>Scleractinia</taxon>
        <taxon>Caryophylliina</taxon>
        <taxon>Caryophylliidae</taxon>
        <taxon>Desmophyllum</taxon>
    </lineage>
</organism>
<dbReference type="OrthoDB" id="6513042at2759"/>
<protein>
    <submittedName>
        <fullName evidence="1">Uncharacterized protein</fullName>
    </submittedName>
</protein>
<accession>A0A9X0CZS9</accession>
<keyword evidence="2" id="KW-1185">Reference proteome</keyword>
<name>A0A9X0CZS9_9CNID</name>